<comment type="caution">
    <text evidence="1">The sequence shown here is derived from an EMBL/GenBank/DDBJ whole genome shotgun (WGS) entry which is preliminary data.</text>
</comment>
<reference evidence="1 2" key="1">
    <citation type="journal article" date="2017" name="Antonie Van Leeuwenhoek">
        <title>Phylogenomic resolution of the bacterial genus Pantoea and its relationship with Erwinia and Tatumella.</title>
        <authorList>
            <person name="Palmer M."/>
            <person name="Steenkamp E.T."/>
            <person name="Coetzee M.P."/>
            <person name="Chan W.Y."/>
            <person name="van Zyl E."/>
            <person name="De Maayer P."/>
            <person name="Coutinho T.A."/>
            <person name="Blom J."/>
            <person name="Smits T.H."/>
            <person name="Duffy B."/>
            <person name="Venter S.N."/>
        </authorList>
    </citation>
    <scope>NUCLEOTIDE SEQUENCE [LARGE SCALE GENOMIC DNA]</scope>
    <source>
        <strain evidence="1 2">LMG 24534</strain>
    </source>
</reference>
<evidence type="ECO:0000313" key="1">
    <source>
        <dbReference type="EMBL" id="ORM51251.1"/>
    </source>
</evidence>
<accession>A0A1X1BSY1</accession>
<dbReference type="Proteomes" id="UP000193933">
    <property type="component" value="Unassembled WGS sequence"/>
</dbReference>
<dbReference type="EMBL" id="MLFN01000056">
    <property type="protein sequence ID" value="ORM51251.1"/>
    <property type="molecule type" value="Genomic_DNA"/>
</dbReference>
<evidence type="ECO:0000313" key="2">
    <source>
        <dbReference type="Proteomes" id="UP000193933"/>
    </source>
</evidence>
<name>A0A1X1BSY1_9GAMM</name>
<organism evidence="1 2">
    <name type="scientific">Pantoea conspicua</name>
    <dbReference type="NCBI Taxonomy" id="472705"/>
    <lineage>
        <taxon>Bacteria</taxon>
        <taxon>Pseudomonadati</taxon>
        <taxon>Pseudomonadota</taxon>
        <taxon>Gammaproteobacteria</taxon>
        <taxon>Enterobacterales</taxon>
        <taxon>Erwiniaceae</taxon>
        <taxon>Pantoea</taxon>
    </lineage>
</organism>
<gene>
    <name evidence="1" type="ORF">HA41_16020</name>
</gene>
<protein>
    <submittedName>
        <fullName evidence="1">Uncharacterized protein</fullName>
    </submittedName>
</protein>
<keyword evidence="2" id="KW-1185">Reference proteome</keyword>
<sequence>MKHAQDYGVSGGWIYGYTEEKAGAPARGHPIDKASLPLNEGETWKYWDYMRMVGRICVGDIATNFFLEK</sequence>
<dbReference type="AlphaFoldDB" id="A0A1X1BSY1"/>
<proteinExistence type="predicted"/>